<evidence type="ECO:0000256" key="1">
    <source>
        <dbReference type="SAM" id="MobiDB-lite"/>
    </source>
</evidence>
<feature type="compositionally biased region" description="Basic and acidic residues" evidence="1">
    <location>
        <begin position="832"/>
        <end position="846"/>
    </location>
</feature>
<feature type="compositionally biased region" description="Low complexity" evidence="1">
    <location>
        <begin position="607"/>
        <end position="620"/>
    </location>
</feature>
<proteinExistence type="predicted"/>
<comment type="caution">
    <text evidence="3">The sequence shown here is derived from an EMBL/GenBank/DDBJ whole genome shotgun (WGS) entry which is preliminary data.</text>
</comment>
<feature type="compositionally biased region" description="Polar residues" evidence="1">
    <location>
        <begin position="906"/>
        <end position="915"/>
    </location>
</feature>
<feature type="compositionally biased region" description="Acidic residues" evidence="1">
    <location>
        <begin position="888"/>
        <end position="899"/>
    </location>
</feature>
<keyword evidence="2" id="KW-0812">Transmembrane</keyword>
<dbReference type="PANTHER" id="PTHR38426">
    <property type="entry name" value="MAINTENANCE OF TELOMERE CAPPING PROTEIN 4"/>
    <property type="match status" value="1"/>
</dbReference>
<feature type="compositionally biased region" description="Low complexity" evidence="1">
    <location>
        <begin position="1"/>
        <end position="36"/>
    </location>
</feature>
<feature type="compositionally biased region" description="Polar residues" evidence="1">
    <location>
        <begin position="726"/>
        <end position="739"/>
    </location>
</feature>
<accession>A0A9P4LU46</accession>
<feature type="compositionally biased region" description="Basic residues" evidence="1">
    <location>
        <begin position="597"/>
        <end position="606"/>
    </location>
</feature>
<feature type="compositionally biased region" description="Polar residues" evidence="1">
    <location>
        <begin position="987"/>
        <end position="997"/>
    </location>
</feature>
<feature type="region of interest" description="Disordered" evidence="1">
    <location>
        <begin position="519"/>
        <end position="850"/>
    </location>
</feature>
<feature type="compositionally biased region" description="Basic and acidic residues" evidence="1">
    <location>
        <begin position="163"/>
        <end position="176"/>
    </location>
</feature>
<sequence length="1293" mass="142973">MASAMSATPPSDRPRSTSSQPSQASSATANSAYSSTLHGTGDNSSVERRKPSGRDHVDREGERTEHGDGRPRRTAFLGDDLVSGKESRMRRQPHRRSGGFLLESAFPAEEPAQRPQRHSLLDGLVDKSKLTISKRRKSKSPASNSSSHGGYGAGSSAAGSLGEPDREARHDGRSSIETRSSQSGSANAQGLAIDVGEQDQSAQSDGGSSAAGIDPAQIVHMALNLSESRRRHLGAGQLVAPPLTNNRRIASGGLSPSGSPMSQSYHAYGTGGSLREHLQQQRRISRNISPSNRPHGSNSRHVSLANSGTLDPTSIATQPGQAFGYNFSAATIARAEKARIFIELSHEYRRLIRHLPPLRPNSEAPGNFNYVASSIPHTSNFELKRTPSGRGQEYNLGRMYNPLQFIRNRKLRARERRKLDPDVHEFEDVERVKAWVDSVEAATERKQYRHDDTVSLPPFKNGQSVLEEGQEVLSSNKDQHSLFTGKSKRPRMDWALFPSELLADAVWLEQNSHKELIEDRNGNKLFPNRRSMSSIRPRMSKESHRHPENRRLSTVESIPGGHSSESRTLDTSEDGSHRGRKKRHFLSGLRDSSSERVKRHGWRSRGRSSSSSGLSSSSDDTSTRRKRLDRRLTDHEENTGPLERHMKAMAEQEAKKANSTTSASVGSPDKWGASQPARGRPTSSTADEEELMGRNGSISKPLSKKPRRNLSKLLDTDVTQKRFSFEDSSVPTTPFQSNFGGEPSSPLSRVGSPERKSKLSKIPFFRSDGNAKHHKIEATEPSVEATANLKQGTGEPAEPGRLSIDQPARPNINKFPLRTHKTTESLNSLAEEPERKYSKEKKDIKEPSSAVTRFFKGVRNEGTKVGDFIFKKDRPREDSESFVSSDIQDSDDADTDTETANDSSTNRQLKANNHSDGIEELGNVTETEPTYHMDNLPAFKPTNTQEQATTSPGTGPKIEDPVQAQQIANKERGRSSRFNRLAPPQIDMTNVSRSSSPALSHIYEQEPSEDVYLKPVETSRSRSRSPSQVRNCLNKALEVPGGVGRGGIPNISTLSRFDASRGRSSSRPSLPGHRHWSISDQGRRPSAFDADAVVTKADVARVRALLICSGIKAKEITRRAESIRSDPPPFLSRVAETSHTHLMGVPRKEEHVLAAKILSTELLNTSNDVAEAVERFQLGIVQELHQALAELKGQVADDLTPRVHNCADEAEGFIREMTSGYTLAAKAVCDRVDMMGRARRRHMRWVRRLGWVLLEWTVLGLMWWVWLVVVVIRAGLTAVGGLWKGVKWFLWIE</sequence>
<name>A0A9P4LU46_9PEZI</name>
<evidence type="ECO:0000256" key="2">
    <source>
        <dbReference type="SAM" id="Phobius"/>
    </source>
</evidence>
<feature type="region of interest" description="Disordered" evidence="1">
    <location>
        <begin position="237"/>
        <end position="262"/>
    </location>
</feature>
<feature type="compositionally biased region" description="Low complexity" evidence="1">
    <location>
        <begin position="140"/>
        <end position="162"/>
    </location>
</feature>
<keyword evidence="2" id="KW-1133">Transmembrane helix</keyword>
<feature type="region of interest" description="Disordered" evidence="1">
    <location>
        <begin position="930"/>
        <end position="997"/>
    </location>
</feature>
<reference evidence="3" key="1">
    <citation type="journal article" date="2020" name="Stud. Mycol.">
        <title>101 Dothideomycetes genomes: a test case for predicting lifestyles and emergence of pathogens.</title>
        <authorList>
            <person name="Haridas S."/>
            <person name="Albert R."/>
            <person name="Binder M."/>
            <person name="Bloem J."/>
            <person name="Labutti K."/>
            <person name="Salamov A."/>
            <person name="Andreopoulos B."/>
            <person name="Baker S."/>
            <person name="Barry K."/>
            <person name="Bills G."/>
            <person name="Bluhm B."/>
            <person name="Cannon C."/>
            <person name="Castanera R."/>
            <person name="Culley D."/>
            <person name="Daum C."/>
            <person name="Ezra D."/>
            <person name="Gonzalez J."/>
            <person name="Henrissat B."/>
            <person name="Kuo A."/>
            <person name="Liang C."/>
            <person name="Lipzen A."/>
            <person name="Lutzoni F."/>
            <person name="Magnuson J."/>
            <person name="Mondo S."/>
            <person name="Nolan M."/>
            <person name="Ohm R."/>
            <person name="Pangilinan J."/>
            <person name="Park H.-J."/>
            <person name="Ramirez L."/>
            <person name="Alfaro M."/>
            <person name="Sun H."/>
            <person name="Tritt A."/>
            <person name="Yoshinaga Y."/>
            <person name="Zwiers L.-H."/>
            <person name="Turgeon B."/>
            <person name="Goodwin S."/>
            <person name="Spatafora J."/>
            <person name="Crous P."/>
            <person name="Grigoriev I."/>
        </authorList>
    </citation>
    <scope>NUCLEOTIDE SEQUENCE</scope>
    <source>
        <strain evidence="3">CBS 121410</strain>
    </source>
</reference>
<keyword evidence="2" id="KW-0472">Membrane</keyword>
<feature type="compositionally biased region" description="Basic and acidic residues" evidence="1">
    <location>
        <begin position="869"/>
        <end position="879"/>
    </location>
</feature>
<feature type="compositionally biased region" description="Polar residues" evidence="1">
    <location>
        <begin position="177"/>
        <end position="188"/>
    </location>
</feature>
<protein>
    <submittedName>
        <fullName evidence="3">Uncharacterized protein</fullName>
    </submittedName>
</protein>
<feature type="region of interest" description="Disordered" evidence="1">
    <location>
        <begin position="1"/>
        <end position="189"/>
    </location>
</feature>
<dbReference type="InterPro" id="IPR038769">
    <property type="entry name" value="MTC4"/>
</dbReference>
<evidence type="ECO:0000313" key="3">
    <source>
        <dbReference type="EMBL" id="KAF2084467.1"/>
    </source>
</evidence>
<feature type="compositionally biased region" description="Polar residues" evidence="1">
    <location>
        <begin position="941"/>
        <end position="953"/>
    </location>
</feature>
<feature type="transmembrane region" description="Helical" evidence="2">
    <location>
        <begin position="1249"/>
        <end position="1272"/>
    </location>
</feature>
<feature type="compositionally biased region" description="Basic and acidic residues" evidence="1">
    <location>
        <begin position="564"/>
        <end position="577"/>
    </location>
</feature>
<feature type="compositionally biased region" description="Basic and acidic residues" evidence="1">
    <location>
        <begin position="539"/>
        <end position="553"/>
    </location>
</feature>
<feature type="region of interest" description="Disordered" evidence="1">
    <location>
        <begin position="869"/>
        <end position="917"/>
    </location>
</feature>
<gene>
    <name evidence="3" type="ORF">K490DRAFT_68776</name>
</gene>
<dbReference type="PANTHER" id="PTHR38426:SF1">
    <property type="entry name" value="MAINTENANCE OF TELOMERE CAPPING PROTEIN 4"/>
    <property type="match status" value="1"/>
</dbReference>
<feature type="region of interest" description="Disordered" evidence="1">
    <location>
        <begin position="1048"/>
        <end position="1083"/>
    </location>
</feature>
<dbReference type="Proteomes" id="UP000799776">
    <property type="component" value="Unassembled WGS sequence"/>
</dbReference>
<organism evidence="3 4">
    <name type="scientific">Saccharata proteae CBS 121410</name>
    <dbReference type="NCBI Taxonomy" id="1314787"/>
    <lineage>
        <taxon>Eukaryota</taxon>
        <taxon>Fungi</taxon>
        <taxon>Dikarya</taxon>
        <taxon>Ascomycota</taxon>
        <taxon>Pezizomycotina</taxon>
        <taxon>Dothideomycetes</taxon>
        <taxon>Dothideomycetes incertae sedis</taxon>
        <taxon>Botryosphaeriales</taxon>
        <taxon>Saccharataceae</taxon>
        <taxon>Saccharata</taxon>
    </lineage>
</organism>
<evidence type="ECO:0000313" key="4">
    <source>
        <dbReference type="Proteomes" id="UP000799776"/>
    </source>
</evidence>
<feature type="compositionally biased region" description="Low complexity" evidence="1">
    <location>
        <begin position="251"/>
        <end position="262"/>
    </location>
</feature>
<dbReference type="OrthoDB" id="5402622at2759"/>
<keyword evidence="4" id="KW-1185">Reference proteome</keyword>
<feature type="compositionally biased region" description="Basic and acidic residues" evidence="1">
    <location>
        <begin position="714"/>
        <end position="725"/>
    </location>
</feature>
<feature type="compositionally biased region" description="Low complexity" evidence="1">
    <location>
        <begin position="1062"/>
        <end position="1071"/>
    </location>
</feature>
<feature type="compositionally biased region" description="Basic and acidic residues" evidence="1">
    <location>
        <begin position="630"/>
        <end position="656"/>
    </location>
</feature>
<feature type="compositionally biased region" description="Basic and acidic residues" evidence="1">
    <location>
        <begin position="45"/>
        <end position="71"/>
    </location>
</feature>
<dbReference type="EMBL" id="ML978741">
    <property type="protein sequence ID" value="KAF2084467.1"/>
    <property type="molecule type" value="Genomic_DNA"/>
</dbReference>